<comment type="subcellular location">
    <subcellularLocation>
        <location evidence="1">Cell membrane</location>
    </subcellularLocation>
</comment>
<dbReference type="Proteomes" id="UP001569963">
    <property type="component" value="Unassembled WGS sequence"/>
</dbReference>
<evidence type="ECO:0000256" key="7">
    <source>
        <dbReference type="ARBA" id="ARBA00023136"/>
    </source>
</evidence>
<name>A0ABV4QLL5_9ACTN</name>
<evidence type="ECO:0000256" key="5">
    <source>
        <dbReference type="ARBA" id="ARBA00022989"/>
    </source>
</evidence>
<dbReference type="EMBL" id="JAXCEI010000019">
    <property type="protein sequence ID" value="MFA1543432.1"/>
    <property type="molecule type" value="Genomic_DNA"/>
</dbReference>
<sequence>MNQPETETAKPADETSDVTSDDVAVALAVMAAGQAYVQQADMKVSILIALQAGAIIGLTAARAAGSHPGTVSTALFGAFLAASLVAGALLLLALRPRLAEDAAPSSYGIVRIPERPPAGAAAQRDEAWAMARTLAALAEAKYRQIGRAIPWTTAGLIAGTAAALLS</sequence>
<comment type="caution">
    <text evidence="10">The sequence shown here is derived from an EMBL/GenBank/DDBJ whole genome shotgun (WGS) entry which is preliminary data.</text>
</comment>
<dbReference type="InterPro" id="IPR043760">
    <property type="entry name" value="PycTM_dom"/>
</dbReference>
<keyword evidence="7 8" id="KW-0472">Membrane</keyword>
<evidence type="ECO:0000256" key="8">
    <source>
        <dbReference type="SAM" id="Phobius"/>
    </source>
</evidence>
<keyword evidence="3 8" id="KW-0812">Transmembrane</keyword>
<evidence type="ECO:0000256" key="1">
    <source>
        <dbReference type="ARBA" id="ARBA00004236"/>
    </source>
</evidence>
<evidence type="ECO:0000259" key="9">
    <source>
        <dbReference type="Pfam" id="PF18967"/>
    </source>
</evidence>
<proteinExistence type="predicted"/>
<evidence type="ECO:0000313" key="10">
    <source>
        <dbReference type="EMBL" id="MFA1543432.1"/>
    </source>
</evidence>
<keyword evidence="5 8" id="KW-1133">Transmembrane helix</keyword>
<organism evidence="10 11">
    <name type="scientific">Actinomadura monticuli</name>
    <dbReference type="NCBI Taxonomy" id="3097367"/>
    <lineage>
        <taxon>Bacteria</taxon>
        <taxon>Bacillati</taxon>
        <taxon>Actinomycetota</taxon>
        <taxon>Actinomycetes</taxon>
        <taxon>Streptosporangiales</taxon>
        <taxon>Thermomonosporaceae</taxon>
        <taxon>Actinomadura</taxon>
    </lineage>
</organism>
<evidence type="ECO:0000256" key="6">
    <source>
        <dbReference type="ARBA" id="ARBA00023118"/>
    </source>
</evidence>
<accession>A0ABV4QLL5</accession>
<feature type="transmembrane region" description="Helical" evidence="8">
    <location>
        <begin position="44"/>
        <end position="65"/>
    </location>
</feature>
<keyword evidence="4" id="KW-0547">Nucleotide-binding</keyword>
<keyword evidence="2" id="KW-1003">Cell membrane</keyword>
<keyword evidence="6" id="KW-0051">Antiviral defense</keyword>
<evidence type="ECO:0000313" key="11">
    <source>
        <dbReference type="Proteomes" id="UP001569963"/>
    </source>
</evidence>
<protein>
    <recommendedName>
        <fullName evidence="9">Pycsar effector protein domain-containing protein</fullName>
    </recommendedName>
</protein>
<evidence type="ECO:0000256" key="4">
    <source>
        <dbReference type="ARBA" id="ARBA00022741"/>
    </source>
</evidence>
<dbReference type="RefSeq" id="WP_371953934.1">
    <property type="nucleotide sequence ID" value="NZ_JAXCEI010000019.1"/>
</dbReference>
<dbReference type="Pfam" id="PF18967">
    <property type="entry name" value="PycTM"/>
    <property type="match status" value="1"/>
</dbReference>
<keyword evidence="11" id="KW-1185">Reference proteome</keyword>
<feature type="transmembrane region" description="Helical" evidence="8">
    <location>
        <begin position="71"/>
        <end position="94"/>
    </location>
</feature>
<reference evidence="10 11" key="1">
    <citation type="submission" date="2023-11" db="EMBL/GenBank/DDBJ databases">
        <title>Actinomadura monticuli sp. nov., isolated from volcanic ash.</title>
        <authorList>
            <person name="Lee S.D."/>
            <person name="Yang H."/>
            <person name="Kim I.S."/>
        </authorList>
    </citation>
    <scope>NUCLEOTIDE SEQUENCE [LARGE SCALE GENOMIC DNA]</scope>
    <source>
        <strain evidence="10 11">DLS-62</strain>
    </source>
</reference>
<evidence type="ECO:0000256" key="2">
    <source>
        <dbReference type="ARBA" id="ARBA00022475"/>
    </source>
</evidence>
<evidence type="ECO:0000256" key="3">
    <source>
        <dbReference type="ARBA" id="ARBA00022692"/>
    </source>
</evidence>
<feature type="domain" description="Pycsar effector protein" evidence="9">
    <location>
        <begin position="27"/>
        <end position="164"/>
    </location>
</feature>
<gene>
    <name evidence="10" type="ORF">SM611_31275</name>
</gene>